<reference evidence="8 9" key="1">
    <citation type="submission" date="2018-08" db="EMBL/GenBank/DDBJ databases">
        <title>Draft genome sequence of Rhodobacter sphaeroides FY.</title>
        <authorList>
            <person name="Rayyan A."/>
            <person name="Meyer T.E."/>
            <person name="Kyndt J.A."/>
        </authorList>
    </citation>
    <scope>NUCLEOTIDE SEQUENCE [LARGE SCALE GENOMIC DNA]</scope>
    <source>
        <strain evidence="8 9">FY</strain>
    </source>
</reference>
<keyword evidence="4 6" id="KW-1133">Transmembrane helix</keyword>
<feature type="transmembrane region" description="Helical" evidence="6">
    <location>
        <begin position="12"/>
        <end position="38"/>
    </location>
</feature>
<keyword evidence="2" id="KW-1003">Cell membrane</keyword>
<feature type="transmembrane region" description="Helical" evidence="6">
    <location>
        <begin position="156"/>
        <end position="178"/>
    </location>
</feature>
<organism evidence="8 9">
    <name type="scientific">Cereibacter sphaeroides</name>
    <name type="common">Rhodobacter sphaeroides</name>
    <dbReference type="NCBI Taxonomy" id="1063"/>
    <lineage>
        <taxon>Bacteria</taxon>
        <taxon>Pseudomonadati</taxon>
        <taxon>Pseudomonadota</taxon>
        <taxon>Alphaproteobacteria</taxon>
        <taxon>Rhodobacterales</taxon>
        <taxon>Paracoccaceae</taxon>
        <taxon>Cereibacter</taxon>
    </lineage>
</organism>
<dbReference type="InterPro" id="IPR051311">
    <property type="entry name" value="DedA_domain"/>
</dbReference>
<evidence type="ECO:0000313" key="9">
    <source>
        <dbReference type="Proteomes" id="UP000266305"/>
    </source>
</evidence>
<evidence type="ECO:0000256" key="3">
    <source>
        <dbReference type="ARBA" id="ARBA00022692"/>
    </source>
</evidence>
<proteinExistence type="predicted"/>
<evidence type="ECO:0000256" key="4">
    <source>
        <dbReference type="ARBA" id="ARBA00022989"/>
    </source>
</evidence>
<gene>
    <name evidence="8" type="ORF">D1114_16275</name>
</gene>
<evidence type="ECO:0000256" key="6">
    <source>
        <dbReference type="SAM" id="Phobius"/>
    </source>
</evidence>
<evidence type="ECO:0000256" key="5">
    <source>
        <dbReference type="ARBA" id="ARBA00023136"/>
    </source>
</evidence>
<accession>A0AAX1UIV9</accession>
<evidence type="ECO:0000256" key="2">
    <source>
        <dbReference type="ARBA" id="ARBA00022475"/>
    </source>
</evidence>
<evidence type="ECO:0000256" key="1">
    <source>
        <dbReference type="ARBA" id="ARBA00004651"/>
    </source>
</evidence>
<feature type="transmembrane region" description="Helical" evidence="6">
    <location>
        <begin position="99"/>
        <end position="119"/>
    </location>
</feature>
<protein>
    <recommendedName>
        <fullName evidence="7">VTT domain-containing protein</fullName>
    </recommendedName>
</protein>
<dbReference type="PANTHER" id="PTHR42709">
    <property type="entry name" value="ALKALINE PHOSPHATASE LIKE PROTEIN"/>
    <property type="match status" value="1"/>
</dbReference>
<dbReference type="RefSeq" id="WP_119000770.1">
    <property type="nucleotide sequence ID" value="NZ_QWGP01000020.1"/>
</dbReference>
<comment type="caution">
    <text evidence="8">The sequence shown here is derived from an EMBL/GenBank/DDBJ whole genome shotgun (WGS) entry which is preliminary data.</text>
</comment>
<dbReference type="InterPro" id="IPR032816">
    <property type="entry name" value="VTT_dom"/>
</dbReference>
<dbReference type="EMBL" id="QWGP01000020">
    <property type="protein sequence ID" value="RHZ92982.1"/>
    <property type="molecule type" value="Genomic_DNA"/>
</dbReference>
<dbReference type="AlphaFoldDB" id="A0AAX1UIV9"/>
<keyword evidence="3 6" id="KW-0812">Transmembrane</keyword>
<comment type="subcellular location">
    <subcellularLocation>
        <location evidence="1">Cell membrane</location>
        <topology evidence="1">Multi-pass membrane protein</topology>
    </subcellularLocation>
</comment>
<name>A0AAX1UIV9_CERSP</name>
<keyword evidence="5 6" id="KW-0472">Membrane</keyword>
<sequence>MIEPGTALSLIAAHGIALVAPLALVEGPIVTIIAAWLAQRDLLDLRAVVAVVVLADLVGDALVYAAGRTGGDRVARLLRLRPARVEALALRLRENAGRLLIGAKLTHAAGAAVLFAAGAARVPFGWFMLCNTAATLPKSLAFVALGWWAGESYDRIGAWILPVSLVLILTAGAAVLLARRRCP</sequence>
<evidence type="ECO:0000313" key="8">
    <source>
        <dbReference type="EMBL" id="RHZ92982.1"/>
    </source>
</evidence>
<feature type="domain" description="VTT" evidence="7">
    <location>
        <begin position="44"/>
        <end position="146"/>
    </location>
</feature>
<dbReference type="GO" id="GO:0005886">
    <property type="term" value="C:plasma membrane"/>
    <property type="evidence" value="ECO:0007669"/>
    <property type="project" value="UniProtKB-SubCell"/>
</dbReference>
<dbReference type="Proteomes" id="UP000266305">
    <property type="component" value="Unassembled WGS sequence"/>
</dbReference>
<evidence type="ECO:0000259" key="7">
    <source>
        <dbReference type="Pfam" id="PF09335"/>
    </source>
</evidence>
<dbReference type="PANTHER" id="PTHR42709:SF6">
    <property type="entry name" value="UNDECAPRENYL PHOSPHATE TRANSPORTER A"/>
    <property type="match status" value="1"/>
</dbReference>
<dbReference type="Pfam" id="PF09335">
    <property type="entry name" value="VTT_dom"/>
    <property type="match status" value="1"/>
</dbReference>